<evidence type="ECO:0000313" key="13">
    <source>
        <dbReference type="Proteomes" id="UP000323166"/>
    </source>
</evidence>
<dbReference type="InterPro" id="IPR011060">
    <property type="entry name" value="RibuloseP-bd_barrel"/>
</dbReference>
<evidence type="ECO:0000256" key="3">
    <source>
        <dbReference type="ARBA" id="ARBA00007571"/>
    </source>
</evidence>
<dbReference type="CDD" id="cd00405">
    <property type="entry name" value="PRAI"/>
    <property type="match status" value="1"/>
</dbReference>
<keyword evidence="8 10" id="KW-0057">Aromatic amino acid biosynthesis</keyword>
<evidence type="ECO:0000256" key="7">
    <source>
        <dbReference type="ARBA" id="ARBA00022822"/>
    </source>
</evidence>
<name>A0A5S4ZTL0_9FIRM</name>
<dbReference type="GO" id="GO:0004640">
    <property type="term" value="F:phosphoribosylanthranilate isomerase activity"/>
    <property type="evidence" value="ECO:0007669"/>
    <property type="project" value="UniProtKB-UniRule"/>
</dbReference>
<dbReference type="EMBL" id="VNHM01000006">
    <property type="protein sequence ID" value="TYO96024.1"/>
    <property type="molecule type" value="Genomic_DNA"/>
</dbReference>
<comment type="pathway">
    <text evidence="2 10">Amino-acid biosynthesis; L-tryptophan biosynthesis; L-tryptophan from chorismate: step 3/5.</text>
</comment>
<organism evidence="12 13">
    <name type="scientific">Desulfallas thermosapovorans DSM 6562</name>
    <dbReference type="NCBI Taxonomy" id="1121431"/>
    <lineage>
        <taxon>Bacteria</taxon>
        <taxon>Bacillati</taxon>
        <taxon>Bacillota</taxon>
        <taxon>Clostridia</taxon>
        <taxon>Eubacteriales</taxon>
        <taxon>Desulfallaceae</taxon>
        <taxon>Desulfallas</taxon>
    </lineage>
</organism>
<reference evidence="12 13" key="1">
    <citation type="submission" date="2019-07" db="EMBL/GenBank/DDBJ databases">
        <title>Genomic Encyclopedia of Type Strains, Phase I: the one thousand microbial genomes (KMG-I) project.</title>
        <authorList>
            <person name="Kyrpides N."/>
        </authorList>
    </citation>
    <scope>NUCLEOTIDE SEQUENCE [LARGE SCALE GENOMIC DNA]</scope>
    <source>
        <strain evidence="12 13">DSM 6562</strain>
    </source>
</reference>
<evidence type="ECO:0000256" key="4">
    <source>
        <dbReference type="ARBA" id="ARBA00012572"/>
    </source>
</evidence>
<dbReference type="Proteomes" id="UP000323166">
    <property type="component" value="Unassembled WGS sequence"/>
</dbReference>
<dbReference type="UniPathway" id="UPA00035">
    <property type="reaction ID" value="UER00042"/>
</dbReference>
<gene>
    <name evidence="10" type="primary">trpF</name>
    <name evidence="12" type="ORF">LX24_01415</name>
</gene>
<dbReference type="InterPro" id="IPR001240">
    <property type="entry name" value="PRAI_dom"/>
</dbReference>
<evidence type="ECO:0000256" key="10">
    <source>
        <dbReference type="HAMAP-Rule" id="MF_00135"/>
    </source>
</evidence>
<evidence type="ECO:0000256" key="8">
    <source>
        <dbReference type="ARBA" id="ARBA00023141"/>
    </source>
</evidence>
<keyword evidence="13" id="KW-1185">Reference proteome</keyword>
<dbReference type="InterPro" id="IPR044643">
    <property type="entry name" value="TrpF_fam"/>
</dbReference>
<dbReference type="RefSeq" id="WP_166511435.1">
    <property type="nucleotide sequence ID" value="NZ_VNHM01000006.1"/>
</dbReference>
<evidence type="ECO:0000256" key="1">
    <source>
        <dbReference type="ARBA" id="ARBA00001164"/>
    </source>
</evidence>
<protein>
    <recommendedName>
        <fullName evidence="5 10">N-(5'-phosphoribosyl)anthranilate isomerase</fullName>
        <shortName evidence="10">PRAI</shortName>
        <ecNumber evidence="4 10">5.3.1.24</ecNumber>
    </recommendedName>
</protein>
<sequence>MTAGRCNRLKTSASVPDAALGRRVRVKICGITDTPTALAAVEAGADALGFVFATSRRQVTPEVARGIIQHLPPFVARVGVFVNTPPAEVADIAAYCGLTAIQLSGDDEINNNFSKSPYHNLPVIQTLRVGGGRGLPRWPRCNADAYLFDTYKEGIYGGTGEAFDWGILQNIDCPKPVILAGGLNAANVRAAVKLVKPYAVDVSGGVETGGHKDIDKIKEFIVQAKGVLI</sequence>
<dbReference type="Gene3D" id="3.20.20.70">
    <property type="entry name" value="Aldolase class I"/>
    <property type="match status" value="1"/>
</dbReference>
<evidence type="ECO:0000313" key="12">
    <source>
        <dbReference type="EMBL" id="TYO96024.1"/>
    </source>
</evidence>
<evidence type="ECO:0000256" key="9">
    <source>
        <dbReference type="ARBA" id="ARBA00023235"/>
    </source>
</evidence>
<dbReference type="PANTHER" id="PTHR42894">
    <property type="entry name" value="N-(5'-PHOSPHORIBOSYL)ANTHRANILATE ISOMERASE"/>
    <property type="match status" value="1"/>
</dbReference>
<dbReference type="Pfam" id="PF00697">
    <property type="entry name" value="PRAI"/>
    <property type="match status" value="1"/>
</dbReference>
<dbReference type="InterPro" id="IPR013785">
    <property type="entry name" value="Aldolase_TIM"/>
</dbReference>
<keyword evidence="9 10" id="KW-0413">Isomerase</keyword>
<feature type="domain" description="N-(5'phosphoribosyl) anthranilate isomerase (PRAI)" evidence="11">
    <location>
        <begin position="26"/>
        <end position="221"/>
    </location>
</feature>
<dbReference type="EC" id="5.3.1.24" evidence="4 10"/>
<keyword evidence="6 10" id="KW-0028">Amino-acid biosynthesis</keyword>
<accession>A0A5S4ZTL0</accession>
<evidence type="ECO:0000256" key="6">
    <source>
        <dbReference type="ARBA" id="ARBA00022605"/>
    </source>
</evidence>
<dbReference type="FunFam" id="3.20.20.70:FF:000075">
    <property type="entry name" value="Tryptophan biosynthesis protein TRP1"/>
    <property type="match status" value="1"/>
</dbReference>
<comment type="caution">
    <text evidence="12">The sequence shown here is derived from an EMBL/GenBank/DDBJ whole genome shotgun (WGS) entry which is preliminary data.</text>
</comment>
<comment type="catalytic activity">
    <reaction evidence="1 10">
        <text>N-(5-phospho-beta-D-ribosyl)anthranilate = 1-(2-carboxyphenylamino)-1-deoxy-D-ribulose 5-phosphate</text>
        <dbReference type="Rhea" id="RHEA:21540"/>
        <dbReference type="ChEBI" id="CHEBI:18277"/>
        <dbReference type="ChEBI" id="CHEBI:58613"/>
        <dbReference type="EC" id="5.3.1.24"/>
    </reaction>
</comment>
<dbReference type="SUPFAM" id="SSF51366">
    <property type="entry name" value="Ribulose-phoshate binding barrel"/>
    <property type="match status" value="1"/>
</dbReference>
<evidence type="ECO:0000256" key="5">
    <source>
        <dbReference type="ARBA" id="ARBA00022272"/>
    </source>
</evidence>
<evidence type="ECO:0000256" key="2">
    <source>
        <dbReference type="ARBA" id="ARBA00004664"/>
    </source>
</evidence>
<dbReference type="GO" id="GO:0000162">
    <property type="term" value="P:L-tryptophan biosynthetic process"/>
    <property type="evidence" value="ECO:0007669"/>
    <property type="project" value="UniProtKB-UniRule"/>
</dbReference>
<evidence type="ECO:0000259" key="11">
    <source>
        <dbReference type="Pfam" id="PF00697"/>
    </source>
</evidence>
<dbReference type="AlphaFoldDB" id="A0A5S4ZTL0"/>
<proteinExistence type="inferred from homology"/>
<keyword evidence="7 10" id="KW-0822">Tryptophan biosynthesis</keyword>
<comment type="similarity">
    <text evidence="3 10">Belongs to the TrpF family.</text>
</comment>
<dbReference type="HAMAP" id="MF_00135">
    <property type="entry name" value="PRAI"/>
    <property type="match status" value="1"/>
</dbReference>
<dbReference type="PANTHER" id="PTHR42894:SF1">
    <property type="entry name" value="N-(5'-PHOSPHORIBOSYL)ANTHRANILATE ISOMERASE"/>
    <property type="match status" value="1"/>
</dbReference>